<organism evidence="1 2">
    <name type="scientific">Ancylostoma ceylanicum</name>
    <dbReference type="NCBI Taxonomy" id="53326"/>
    <lineage>
        <taxon>Eukaryota</taxon>
        <taxon>Metazoa</taxon>
        <taxon>Ecdysozoa</taxon>
        <taxon>Nematoda</taxon>
        <taxon>Chromadorea</taxon>
        <taxon>Rhabditida</taxon>
        <taxon>Rhabditina</taxon>
        <taxon>Rhabditomorpha</taxon>
        <taxon>Strongyloidea</taxon>
        <taxon>Ancylostomatidae</taxon>
        <taxon>Ancylostomatinae</taxon>
        <taxon>Ancylostoma</taxon>
    </lineage>
</organism>
<keyword evidence="2" id="KW-1185">Reference proteome</keyword>
<comment type="caution">
    <text evidence="1">The sequence shown here is derived from an EMBL/GenBank/DDBJ whole genome shotgun (WGS) entry which is preliminary data.</text>
</comment>
<name>A0A016UGC7_9BILA</name>
<dbReference type="Proteomes" id="UP000024635">
    <property type="component" value="Unassembled WGS sequence"/>
</dbReference>
<reference evidence="2" key="1">
    <citation type="journal article" date="2015" name="Nat. Genet.">
        <title>The genome and transcriptome of the zoonotic hookworm Ancylostoma ceylanicum identify infection-specific gene families.</title>
        <authorList>
            <person name="Schwarz E.M."/>
            <person name="Hu Y."/>
            <person name="Antoshechkin I."/>
            <person name="Miller M.M."/>
            <person name="Sternberg P.W."/>
            <person name="Aroian R.V."/>
        </authorList>
    </citation>
    <scope>NUCLEOTIDE SEQUENCE</scope>
    <source>
        <strain evidence="2">HY135</strain>
    </source>
</reference>
<sequence>MAWFATGAIEPLTVCVRSEPLTTGPHAPLAPLFLEKVADRGYIENQFHNYQVMILLSVRILILIVSRIRSPPDAEAMLWLALFRHSNTFLHMRTLMGTKHAVL</sequence>
<evidence type="ECO:0000313" key="2">
    <source>
        <dbReference type="Proteomes" id="UP000024635"/>
    </source>
</evidence>
<proteinExistence type="predicted"/>
<dbReference type="AlphaFoldDB" id="A0A016UGC7"/>
<protein>
    <submittedName>
        <fullName evidence="1">Uncharacterized protein</fullName>
    </submittedName>
</protein>
<dbReference type="EMBL" id="JARK01001379">
    <property type="protein sequence ID" value="EYC13648.1"/>
    <property type="molecule type" value="Genomic_DNA"/>
</dbReference>
<gene>
    <name evidence="1" type="primary">Acey_s0043.g837</name>
    <name evidence="1" type="ORF">Y032_0043g837</name>
</gene>
<evidence type="ECO:0000313" key="1">
    <source>
        <dbReference type="EMBL" id="EYC13648.1"/>
    </source>
</evidence>
<accession>A0A016UGC7</accession>